<keyword evidence="4" id="KW-0472">Membrane</keyword>
<dbReference type="GeneID" id="29057700"/>
<feature type="compositionally biased region" description="Pro residues" evidence="10">
    <location>
        <begin position="89"/>
        <end position="99"/>
    </location>
</feature>
<dbReference type="RefSeq" id="YP_009282816.1">
    <property type="nucleotide sequence ID" value="NC_031038.1"/>
</dbReference>
<dbReference type="GO" id="GO:0044173">
    <property type="term" value="C:host cell endoplasmic reticulum-Golgi intermediate compartment membrane"/>
    <property type="evidence" value="ECO:0007669"/>
    <property type="project" value="UniProtKB-SubCell"/>
</dbReference>
<dbReference type="OrthoDB" id="20038at10239"/>
<comment type="subcellular location">
    <subcellularLocation>
        <location evidence="6">Host endoplasmic reticulum-Golgi intermediate compartment membrane</location>
    </subcellularLocation>
    <subcellularLocation>
        <location evidence="1">Virion</location>
    </subcellularLocation>
</comment>
<dbReference type="InterPro" id="IPR010396">
    <property type="entry name" value="Poxvirus_A4L"/>
</dbReference>
<evidence type="ECO:0000256" key="4">
    <source>
        <dbReference type="ARBA" id="ARBA00023136"/>
    </source>
</evidence>
<feature type="compositionally biased region" description="Low complexity" evidence="10">
    <location>
        <begin position="104"/>
        <end position="119"/>
    </location>
</feature>
<dbReference type="Pfam" id="PF06193">
    <property type="entry name" value="Orthopox_A5L"/>
    <property type="match status" value="1"/>
</dbReference>
<evidence type="ECO:0000256" key="5">
    <source>
        <dbReference type="ARBA" id="ARBA00034685"/>
    </source>
</evidence>
<comment type="similarity">
    <text evidence="7">Belongs to the orthopoxvirus OPG130 family.</text>
</comment>
<keyword evidence="2" id="KW-0946">Virion</keyword>
<reference evidence="11 12" key="1">
    <citation type="journal article" date="2016" name="Virus Genes">
        <title>The genomes of three North American orthopoxviruses.</title>
        <authorList>
            <person name="Smithson C."/>
            <person name="Tang N."/>
            <person name="Sammons S."/>
            <person name="Frace M."/>
            <person name="Batra D."/>
            <person name="Li Y."/>
            <person name="Emerson G.L."/>
            <person name="Carroll D.S."/>
            <person name="Upton C."/>
        </authorList>
    </citation>
    <scope>NUCLEOTIDE SEQUENCE [LARGE SCALE GENOMIC DNA]</scope>
    <source>
        <strain evidence="11 12">WA</strain>
    </source>
</reference>
<evidence type="ECO:0000256" key="3">
    <source>
        <dbReference type="ARBA" id="ARBA00022870"/>
    </source>
</evidence>
<evidence type="ECO:0000256" key="9">
    <source>
        <dbReference type="ARBA" id="ARBA00034856"/>
    </source>
</evidence>
<feature type="compositionally biased region" description="Polar residues" evidence="10">
    <location>
        <begin position="166"/>
        <end position="199"/>
    </location>
</feature>
<dbReference type="GO" id="GO:0044423">
    <property type="term" value="C:virion component"/>
    <property type="evidence" value="ECO:0007669"/>
    <property type="project" value="UniProtKB-KW"/>
</dbReference>
<name>A0A1C9KBU4_9POXV</name>
<keyword evidence="12" id="KW-1185">Reference proteome</keyword>
<evidence type="ECO:0000313" key="11">
    <source>
        <dbReference type="EMBL" id="AOP31601.1"/>
    </source>
</evidence>
<dbReference type="EMBL" id="KU749310">
    <property type="protein sequence ID" value="AOP31601.1"/>
    <property type="molecule type" value="Genomic_DNA"/>
</dbReference>
<evidence type="ECO:0000256" key="8">
    <source>
        <dbReference type="ARBA" id="ARBA00034806"/>
    </source>
</evidence>
<evidence type="ECO:0000256" key="1">
    <source>
        <dbReference type="ARBA" id="ARBA00004328"/>
    </source>
</evidence>
<comment type="function">
    <text evidence="5">Component of the virion core. Participates in virion assembly.</text>
</comment>
<evidence type="ECO:0000256" key="10">
    <source>
        <dbReference type="SAM" id="MobiDB-lite"/>
    </source>
</evidence>
<dbReference type="KEGG" id="vg:29057700"/>
<feature type="compositionally biased region" description="Low complexity" evidence="10">
    <location>
        <begin position="224"/>
        <end position="246"/>
    </location>
</feature>
<dbReference type="Proteomes" id="UP000201873">
    <property type="component" value="Segment"/>
</dbReference>
<proteinExistence type="inferred from homology"/>
<organism evidence="11 12">
    <name type="scientific">Skunkpox virus</name>
    <dbReference type="NCBI Taxonomy" id="160796"/>
    <lineage>
        <taxon>Viruses</taxon>
        <taxon>Varidnaviria</taxon>
        <taxon>Bamfordvirae</taxon>
        <taxon>Nucleocytoviricota</taxon>
        <taxon>Pokkesviricetes</taxon>
        <taxon>Chitovirales</taxon>
        <taxon>Poxviridae</taxon>
        <taxon>Chordopoxvirinae</taxon>
        <taxon>Orthopoxvirus</taxon>
        <taxon>Orthopoxvirus skunkpox</taxon>
    </lineage>
</organism>
<protein>
    <recommendedName>
        <fullName evidence="9">39kDa core protein OPG130</fullName>
    </recommendedName>
</protein>
<evidence type="ECO:0000256" key="7">
    <source>
        <dbReference type="ARBA" id="ARBA00034707"/>
    </source>
</evidence>
<evidence type="ECO:0000256" key="2">
    <source>
        <dbReference type="ARBA" id="ARBA00022844"/>
    </source>
</evidence>
<gene>
    <name evidence="11" type="ORF">SKPV-WA-122</name>
</gene>
<evidence type="ECO:0000256" key="6">
    <source>
        <dbReference type="ARBA" id="ARBA00034689"/>
    </source>
</evidence>
<feature type="region of interest" description="Disordered" evidence="10">
    <location>
        <begin position="224"/>
        <end position="247"/>
    </location>
</feature>
<feature type="region of interest" description="Disordered" evidence="10">
    <location>
        <begin position="163"/>
        <end position="203"/>
    </location>
</feature>
<accession>A0A1C9KBU4</accession>
<evidence type="ECO:0000313" key="12">
    <source>
        <dbReference type="Proteomes" id="UP000201873"/>
    </source>
</evidence>
<comment type="subunit">
    <text evidence="8">Interacts with OPG136 and its cleaved form.</text>
</comment>
<sequence length="303" mass="33192">MDLFNKFSKGLAESSTPKSSIYYSEESDIATTRKDAEVEIGLKNQESYYQRQLREQLSRSNMMATNIPSMKPVTPLQPTIHITTTPQPIITPAPVPLPKPRQQANTNTNTNTTSTSSASNAELIDWLAISNKMQNDNTSSSSRCSQPQPSSTIQSILDKFNKDQKTTTPSSVQPPATLLPSTTTCTQQSDGSISCTKPTVTPPQPPIVATVCTPTPTGGTVCTTAQQNTSSTSTQQNTSSTSTQQNLDNVPLSDLMRDVEKDMIQLQKESDDLVTDVNDAREYTRRAIDQILKLVKGLERFQK</sequence>
<keyword evidence="3" id="KW-1043">Host membrane</keyword>
<feature type="region of interest" description="Disordered" evidence="10">
    <location>
        <begin position="85"/>
        <end position="119"/>
    </location>
</feature>